<feature type="domain" description="Nucleolar protein 10-like N-terminal" evidence="2">
    <location>
        <begin position="11"/>
        <end position="340"/>
    </location>
</feature>
<organism evidence="3">
    <name type="scientific">Spironucleus salmonicida</name>
    <dbReference type="NCBI Taxonomy" id="348837"/>
    <lineage>
        <taxon>Eukaryota</taxon>
        <taxon>Metamonada</taxon>
        <taxon>Diplomonadida</taxon>
        <taxon>Hexamitidae</taxon>
        <taxon>Hexamitinae</taxon>
        <taxon>Spironucleus</taxon>
    </lineage>
</organism>
<dbReference type="PANTHER" id="PTHR14927:SF0">
    <property type="entry name" value="NUCLEOLAR PROTEIN 10"/>
    <property type="match status" value="1"/>
</dbReference>
<reference evidence="3 4" key="1">
    <citation type="journal article" date="2014" name="PLoS Genet.">
        <title>The Genome of Spironucleus salmonicida Highlights a Fish Pathogen Adapted to Fluctuating Environments.</title>
        <authorList>
            <person name="Xu F."/>
            <person name="Jerlstrom-Hultqvist J."/>
            <person name="Einarsson E."/>
            <person name="Astvaldsson A."/>
            <person name="Svard S.G."/>
            <person name="Andersson J.O."/>
        </authorList>
    </citation>
    <scope>NUCLEOTIDE SEQUENCE</scope>
    <source>
        <strain evidence="4">ATCC 50377</strain>
    </source>
</reference>
<dbReference type="GO" id="GO:0000462">
    <property type="term" value="P:maturation of SSU-rRNA from tricistronic rRNA transcript (SSU-rRNA, 5.8S rRNA, LSU-rRNA)"/>
    <property type="evidence" value="ECO:0007669"/>
    <property type="project" value="TreeGrafter"/>
</dbReference>
<dbReference type="InterPro" id="IPR056550">
    <property type="entry name" value="NOL10_2nd"/>
</dbReference>
<dbReference type="OrthoDB" id="273340at2759"/>
<protein>
    <submittedName>
        <fullName evidence="3">WD40 domain-containing protein</fullName>
    </submittedName>
</protein>
<dbReference type="GO" id="GO:0030686">
    <property type="term" value="C:90S preribosome"/>
    <property type="evidence" value="ECO:0007669"/>
    <property type="project" value="TreeGrafter"/>
</dbReference>
<evidence type="ECO:0000313" key="3">
    <source>
        <dbReference type="EMBL" id="EST45806.1"/>
    </source>
</evidence>
<dbReference type="InterPro" id="IPR036322">
    <property type="entry name" value="WD40_repeat_dom_sf"/>
</dbReference>
<sequence length="474" mass="53542">MSFFTSLKTRVYDLTPKHITQPQFLTKVDKKASTSDKSFHLIPNLGFPQITYFTKRSPDANFLLAAGTYPQQIRLFDLNSGAMKLQRNVNSDVVGADFLGMDWRKIALICANRELIVQGQGGTVFNKRVPKLPRACQFVDWEGILQICGTGNELFQLDLISGKFRESLVGDGSEYSALCCEKAVEVIYACGDSGITAFDCRVGKIGSLLQEKCSSVCSNAMKLCVGSQSGFIYEYDIRSNVPMRKIKHGNSAINKLSFYENFGEKGIVGSDSRQMRIYQPDGQLKCYVEPNSAIQSFESFDKSGLFLLSCETQLVQNYYIPDLGPAPLWAKDLDQQIQQIDIQQQTSQFANHRFVTEADLKALNLLSLTTTDSVIPQMHGYYVPKDILDKAVNSTKQNVTLDIHKIEQQKKIDLFRTQRDKIQLNEDNKKQKEQELSDDRFDELFNELGGIQVTKKISKPVKQFKTNSKRNNTK</sequence>
<dbReference type="Pfam" id="PF23098">
    <property type="entry name" value="Beta-prop_NOL10_N"/>
    <property type="match status" value="1"/>
</dbReference>
<dbReference type="InterPro" id="IPR040382">
    <property type="entry name" value="NOL10/Enp2"/>
</dbReference>
<dbReference type="SUPFAM" id="SSF50978">
    <property type="entry name" value="WD40 repeat-like"/>
    <property type="match status" value="1"/>
</dbReference>
<dbReference type="EMBL" id="KI546089">
    <property type="protein sequence ID" value="EST45806.1"/>
    <property type="molecule type" value="Genomic_DNA"/>
</dbReference>
<dbReference type="EMBL" id="AUWU02000002">
    <property type="protein sequence ID" value="KAH0576465.1"/>
    <property type="molecule type" value="Genomic_DNA"/>
</dbReference>
<dbReference type="Proteomes" id="UP000018208">
    <property type="component" value="Unassembled WGS sequence"/>
</dbReference>
<gene>
    <name evidence="3" type="ORF">SS50377_14381</name>
    <name evidence="4" type="ORF">SS50377_22029</name>
</gene>
<proteinExistence type="predicted"/>
<dbReference type="VEuPathDB" id="GiardiaDB:SS50377_22029"/>
<evidence type="ECO:0000259" key="1">
    <source>
        <dbReference type="Pfam" id="PF23097"/>
    </source>
</evidence>
<feature type="domain" description="Nucleolar protein 10-like second" evidence="1">
    <location>
        <begin position="351"/>
        <end position="388"/>
    </location>
</feature>
<dbReference type="Pfam" id="PF23097">
    <property type="entry name" value="NOL10_2nd"/>
    <property type="match status" value="1"/>
</dbReference>
<dbReference type="InterPro" id="IPR056551">
    <property type="entry name" value="Beta-prop_NOL10_N"/>
</dbReference>
<evidence type="ECO:0000313" key="4">
    <source>
        <dbReference type="EMBL" id="KAH0576465.1"/>
    </source>
</evidence>
<keyword evidence="5" id="KW-1185">Reference proteome</keyword>
<dbReference type="GO" id="GO:0032040">
    <property type="term" value="C:small-subunit processome"/>
    <property type="evidence" value="ECO:0007669"/>
    <property type="project" value="TreeGrafter"/>
</dbReference>
<accession>V6LQ15</accession>
<name>V6LQ15_9EUKA</name>
<dbReference type="InterPro" id="IPR015943">
    <property type="entry name" value="WD40/YVTN_repeat-like_dom_sf"/>
</dbReference>
<evidence type="ECO:0000259" key="2">
    <source>
        <dbReference type="Pfam" id="PF23098"/>
    </source>
</evidence>
<reference evidence="4" key="2">
    <citation type="submission" date="2020-12" db="EMBL/GenBank/DDBJ databases">
        <title>New Spironucleus salmonicida genome in near-complete chromosomes.</title>
        <authorList>
            <person name="Xu F."/>
            <person name="Kurt Z."/>
            <person name="Jimenez-Gonzalez A."/>
            <person name="Astvaldsson A."/>
            <person name="Andersson J.O."/>
            <person name="Svard S.G."/>
        </authorList>
    </citation>
    <scope>NUCLEOTIDE SEQUENCE</scope>
    <source>
        <strain evidence="4">ATCC 50377</strain>
    </source>
</reference>
<dbReference type="AlphaFoldDB" id="V6LQ15"/>
<dbReference type="PANTHER" id="PTHR14927">
    <property type="entry name" value="NUCLEOLAR PROTEIN 10"/>
    <property type="match status" value="1"/>
</dbReference>
<dbReference type="Gene3D" id="2.130.10.10">
    <property type="entry name" value="YVTN repeat-like/Quinoprotein amine dehydrogenase"/>
    <property type="match status" value="1"/>
</dbReference>
<evidence type="ECO:0000313" key="5">
    <source>
        <dbReference type="Proteomes" id="UP000018208"/>
    </source>
</evidence>